<evidence type="ECO:0000256" key="6">
    <source>
        <dbReference type="ARBA" id="ARBA00022777"/>
    </source>
</evidence>
<dbReference type="GO" id="GO:0005737">
    <property type="term" value="C:cytoplasm"/>
    <property type="evidence" value="ECO:0007669"/>
    <property type="project" value="UniProtKB-SubCell"/>
</dbReference>
<keyword evidence="2" id="KW-0813">Transport</keyword>
<dbReference type="SUPFAM" id="SSF51261">
    <property type="entry name" value="Duplicated hybrid motif"/>
    <property type="match status" value="1"/>
</dbReference>
<dbReference type="PANTHER" id="PTHR45008">
    <property type="entry name" value="PTS SYSTEM GLUCOSE-SPECIFIC EIIA COMPONENT"/>
    <property type="match status" value="1"/>
</dbReference>
<dbReference type="FunFam" id="2.70.70.10:FF:000001">
    <property type="entry name" value="PTS system glucose-specific IIA component"/>
    <property type="match status" value="1"/>
</dbReference>
<comment type="subcellular location">
    <subcellularLocation>
        <location evidence="1">Cytoplasm</location>
    </subcellularLocation>
</comment>
<gene>
    <name evidence="9" type="ORF">KHB02_023865</name>
    <name evidence="8" type="ORF">KHB02_20870</name>
</gene>
<dbReference type="InterPro" id="IPR050890">
    <property type="entry name" value="PTS_EIIA_component"/>
</dbReference>
<reference evidence="8" key="1">
    <citation type="submission" date="2021-05" db="EMBL/GenBank/DDBJ databases">
        <title>Novel Bacillus species.</title>
        <authorList>
            <person name="Liu G."/>
        </authorList>
    </citation>
    <scope>NUCLEOTIDE SEQUENCE</scope>
    <source>
        <strain evidence="8 10">FJAT-50051</strain>
    </source>
</reference>
<dbReference type="NCBIfam" id="TIGR00830">
    <property type="entry name" value="PTBA"/>
    <property type="match status" value="1"/>
</dbReference>
<protein>
    <submittedName>
        <fullName evidence="8">PTS glucose transporter subunit IIA</fullName>
    </submittedName>
</protein>
<keyword evidence="5" id="KW-0598">Phosphotransferase system</keyword>
<proteinExistence type="predicted"/>
<keyword evidence="4" id="KW-0808">Transferase</keyword>
<evidence type="ECO:0000259" key="7">
    <source>
        <dbReference type="PROSITE" id="PS51093"/>
    </source>
</evidence>
<name>A0A942YB18_9BACI</name>
<evidence type="ECO:0000256" key="4">
    <source>
        <dbReference type="ARBA" id="ARBA00022679"/>
    </source>
</evidence>
<keyword evidence="10" id="KW-1185">Reference proteome</keyword>
<keyword evidence="6" id="KW-0418">Kinase</keyword>
<dbReference type="GO" id="GO:0016301">
    <property type="term" value="F:kinase activity"/>
    <property type="evidence" value="ECO:0007669"/>
    <property type="project" value="UniProtKB-KW"/>
</dbReference>
<dbReference type="InterPro" id="IPR011055">
    <property type="entry name" value="Dup_hybrid_motif"/>
</dbReference>
<feature type="domain" description="PTS EIIA type-1" evidence="7">
    <location>
        <begin position="32"/>
        <end position="136"/>
    </location>
</feature>
<dbReference type="PROSITE" id="PS00371">
    <property type="entry name" value="PTS_EIIA_TYPE_1_HIS"/>
    <property type="match status" value="1"/>
</dbReference>
<evidence type="ECO:0000313" key="10">
    <source>
        <dbReference type="Proteomes" id="UP000677265"/>
    </source>
</evidence>
<evidence type="ECO:0000256" key="3">
    <source>
        <dbReference type="ARBA" id="ARBA00022597"/>
    </source>
</evidence>
<sequence>MFEKLFKKKGKPEVEIYSPLDGKVVSLEEVPDPVFSEKMMGDGVAVIPSAGKLVAPVDGEVIQVFPTKHAIGIKSVNGLELLIHIGLDTVQLNGEGFQVYVEQGQSVKVGDLLVNFDIPFIKSNNKEIVTPIIITNMAERVETIVQNRLEEVTREDLLFTCNLKF</sequence>
<dbReference type="PROSITE" id="PS51093">
    <property type="entry name" value="PTS_EIIA_TYPE_1"/>
    <property type="match status" value="1"/>
</dbReference>
<dbReference type="EMBL" id="JAGYPE020000060">
    <property type="protein sequence ID" value="MCH6268576.1"/>
    <property type="molecule type" value="Genomic_DNA"/>
</dbReference>
<dbReference type="PANTHER" id="PTHR45008:SF1">
    <property type="entry name" value="PTS SYSTEM GLUCOSE-SPECIFIC EIIA COMPONENT"/>
    <property type="match status" value="1"/>
</dbReference>
<evidence type="ECO:0000256" key="5">
    <source>
        <dbReference type="ARBA" id="ARBA00022683"/>
    </source>
</evidence>
<evidence type="ECO:0000313" key="9">
    <source>
        <dbReference type="EMBL" id="MCH6268576.1"/>
    </source>
</evidence>
<comment type="caution">
    <text evidence="8">The sequence shown here is derived from an EMBL/GenBank/DDBJ whole genome shotgun (WGS) entry which is preliminary data.</text>
</comment>
<dbReference type="RefSeq" id="WP_213143782.1">
    <property type="nucleotide sequence ID" value="NZ_JAGYPE020000060.1"/>
</dbReference>
<dbReference type="EMBL" id="JAGYPE010000004">
    <property type="protein sequence ID" value="MBS4183849.1"/>
    <property type="molecule type" value="Genomic_DNA"/>
</dbReference>
<evidence type="ECO:0000313" key="8">
    <source>
        <dbReference type="EMBL" id="MBS4183849.1"/>
    </source>
</evidence>
<accession>A0A942YB18</accession>
<evidence type="ECO:0000256" key="1">
    <source>
        <dbReference type="ARBA" id="ARBA00004496"/>
    </source>
</evidence>
<dbReference type="InterPro" id="IPR001127">
    <property type="entry name" value="PTS_EIIA_1_perm"/>
</dbReference>
<evidence type="ECO:0000256" key="2">
    <source>
        <dbReference type="ARBA" id="ARBA00022448"/>
    </source>
</evidence>
<dbReference type="GO" id="GO:0009401">
    <property type="term" value="P:phosphoenolpyruvate-dependent sugar phosphotransferase system"/>
    <property type="evidence" value="ECO:0007669"/>
    <property type="project" value="UniProtKB-KW"/>
</dbReference>
<dbReference type="Proteomes" id="UP000677265">
    <property type="component" value="Unassembled WGS sequence"/>
</dbReference>
<dbReference type="CDD" id="cd00210">
    <property type="entry name" value="PTS_IIA_glc"/>
    <property type="match status" value="1"/>
</dbReference>
<dbReference type="Pfam" id="PF00358">
    <property type="entry name" value="PTS_EIIA_1"/>
    <property type="match status" value="1"/>
</dbReference>
<dbReference type="AlphaFoldDB" id="A0A942YB18"/>
<dbReference type="Gene3D" id="2.70.70.10">
    <property type="entry name" value="Glucose Permease (Domain IIA)"/>
    <property type="match status" value="1"/>
</dbReference>
<organism evidence="8">
    <name type="scientific">Neobacillus citreus</name>
    <dbReference type="NCBI Taxonomy" id="2833578"/>
    <lineage>
        <taxon>Bacteria</taxon>
        <taxon>Bacillati</taxon>
        <taxon>Bacillota</taxon>
        <taxon>Bacilli</taxon>
        <taxon>Bacillales</taxon>
        <taxon>Bacillaceae</taxon>
        <taxon>Neobacillus</taxon>
    </lineage>
</organism>
<keyword evidence="3 8" id="KW-0762">Sugar transport</keyword>